<reference evidence="1 2" key="1">
    <citation type="submission" date="2014-09" db="EMBL/GenBank/DDBJ databases">
        <title>Sporocytophaga myxococcoides PG-01 genome sequencing.</title>
        <authorList>
            <person name="Liu L."/>
            <person name="Gao P.J."/>
            <person name="Chen G.J."/>
            <person name="Wang L.S."/>
        </authorList>
    </citation>
    <scope>NUCLEOTIDE SEQUENCE [LARGE SCALE GENOMIC DNA]</scope>
    <source>
        <strain evidence="1 2">PG-01</strain>
    </source>
</reference>
<dbReference type="Proteomes" id="UP000030185">
    <property type="component" value="Unassembled WGS sequence"/>
</dbReference>
<dbReference type="AlphaFoldDB" id="A0A098L9T2"/>
<evidence type="ECO:0000313" key="2">
    <source>
        <dbReference type="Proteomes" id="UP000030185"/>
    </source>
</evidence>
<dbReference type="STRING" id="153721.MYP_395"/>
<dbReference type="EMBL" id="BBLT01000001">
    <property type="protein sequence ID" value="GAL83169.1"/>
    <property type="molecule type" value="Genomic_DNA"/>
</dbReference>
<dbReference type="RefSeq" id="WP_045457653.1">
    <property type="nucleotide sequence ID" value="NZ_BBLT01000001.1"/>
</dbReference>
<evidence type="ECO:0000313" key="1">
    <source>
        <dbReference type="EMBL" id="GAL83169.1"/>
    </source>
</evidence>
<keyword evidence="2" id="KW-1185">Reference proteome</keyword>
<dbReference type="InterPro" id="IPR036390">
    <property type="entry name" value="WH_DNA-bd_sf"/>
</dbReference>
<organism evidence="1 2">
    <name type="scientific">Sporocytophaga myxococcoides</name>
    <dbReference type="NCBI Taxonomy" id="153721"/>
    <lineage>
        <taxon>Bacteria</taxon>
        <taxon>Pseudomonadati</taxon>
        <taxon>Bacteroidota</taxon>
        <taxon>Cytophagia</taxon>
        <taxon>Cytophagales</taxon>
        <taxon>Cytophagaceae</taxon>
        <taxon>Sporocytophaga</taxon>
    </lineage>
</organism>
<comment type="caution">
    <text evidence="1">The sequence shown here is derived from an EMBL/GenBank/DDBJ whole genome shotgun (WGS) entry which is preliminary data.</text>
</comment>
<name>A0A098L9T2_9BACT</name>
<dbReference type="SUPFAM" id="SSF46785">
    <property type="entry name" value="Winged helix' DNA-binding domain"/>
    <property type="match status" value="1"/>
</dbReference>
<gene>
    <name evidence="1" type="ORF">MYP_395</name>
</gene>
<accession>A0A098L9T2</accession>
<protein>
    <submittedName>
        <fullName evidence="1">Uncharacterized protein</fullName>
    </submittedName>
</protein>
<proteinExistence type="predicted"/>
<sequence>MESLELLTEAFHKYCKSRDVRQSGIKVLVLLKLWFDPVYKSADNIFVELKNTGANCTAASINNALNWLLAEGFLIKDSSLRKALYYCQKKESIVLLKLPGETSCGFVRKIQ</sequence>